<dbReference type="GO" id="GO:0008270">
    <property type="term" value="F:zinc ion binding"/>
    <property type="evidence" value="ECO:0007669"/>
    <property type="project" value="UniProtKB-KW"/>
</dbReference>
<dbReference type="OrthoDB" id="156309at2759"/>
<sequence length="409" mass="45666">MGNKASQESGRIGGRLRQSNVLGLSRLELDERCRPSGLYPSCHWEDKVIRRLIGDGKLAARQKGTERRTKESDHECPICFLNYGQVNVTKCCQAVLCTECYLQVHPQREKSVCPFCNNPKLVVSIKQGLTHNELQQRAVEEERIRARNDPERAIENKQPPPEEYEPPHDENCPQPLAEETLSASSAHSTSDFHASGMTSSGHSSTSTNIFGASLEQDSRFLLMKARSESISSEGRESPPLEALALSASERRQLEAEMQAQQKHPLALRLRMEEEERWIQNELEHHRNSLMNRNNTNENTRVLRLGGGTARRDWNRILNALDQDRNGSDDAALLEATMSLSMEERQSLGLLSTSSDLFMTGLTEEEQLAMAIAASLQASATEQLDSNSTENGGEETGVTENLQEEAPRDA</sequence>
<dbReference type="PANTHER" id="PTHR31315">
    <property type="entry name" value="PROTEIN SIP5"/>
    <property type="match status" value="1"/>
</dbReference>
<dbReference type="EMBL" id="BDSP01000137">
    <property type="protein sequence ID" value="GAX19697.1"/>
    <property type="molecule type" value="Genomic_DNA"/>
</dbReference>
<feature type="compositionally biased region" description="Basic and acidic residues" evidence="2">
    <location>
        <begin position="138"/>
        <end position="155"/>
    </location>
</feature>
<proteinExistence type="predicted"/>
<feature type="region of interest" description="Disordered" evidence="2">
    <location>
        <begin position="134"/>
        <end position="208"/>
    </location>
</feature>
<dbReference type="PROSITE" id="PS50089">
    <property type="entry name" value="ZF_RING_2"/>
    <property type="match status" value="1"/>
</dbReference>
<dbReference type="AlphaFoldDB" id="A0A1Z5K0B7"/>
<dbReference type="SUPFAM" id="SSF57850">
    <property type="entry name" value="RING/U-box"/>
    <property type="match status" value="1"/>
</dbReference>
<gene>
    <name evidence="4" type="ORF">FisN_19Hh283</name>
</gene>
<evidence type="ECO:0000256" key="1">
    <source>
        <dbReference type="PROSITE-ProRule" id="PRU00175"/>
    </source>
</evidence>
<protein>
    <recommendedName>
        <fullName evidence="3">RING-type domain-containing protein</fullName>
    </recommendedName>
</protein>
<dbReference type="InParanoid" id="A0A1Z5K0B7"/>
<organism evidence="4 5">
    <name type="scientific">Fistulifera solaris</name>
    <name type="common">Oleaginous diatom</name>
    <dbReference type="NCBI Taxonomy" id="1519565"/>
    <lineage>
        <taxon>Eukaryota</taxon>
        <taxon>Sar</taxon>
        <taxon>Stramenopiles</taxon>
        <taxon>Ochrophyta</taxon>
        <taxon>Bacillariophyta</taxon>
        <taxon>Bacillariophyceae</taxon>
        <taxon>Bacillariophycidae</taxon>
        <taxon>Naviculales</taxon>
        <taxon>Naviculaceae</taxon>
        <taxon>Fistulifera</taxon>
    </lineage>
</organism>
<feature type="region of interest" description="Disordered" evidence="2">
    <location>
        <begin position="378"/>
        <end position="409"/>
    </location>
</feature>
<keyword evidence="1" id="KW-0863">Zinc-finger</keyword>
<dbReference type="InterPro" id="IPR001841">
    <property type="entry name" value="Znf_RING"/>
</dbReference>
<dbReference type="GO" id="GO:0005737">
    <property type="term" value="C:cytoplasm"/>
    <property type="evidence" value="ECO:0007669"/>
    <property type="project" value="TreeGrafter"/>
</dbReference>
<reference evidence="4 5" key="1">
    <citation type="journal article" date="2015" name="Plant Cell">
        <title>Oil accumulation by the oleaginous diatom Fistulifera solaris as revealed by the genome and transcriptome.</title>
        <authorList>
            <person name="Tanaka T."/>
            <person name="Maeda Y."/>
            <person name="Veluchamy A."/>
            <person name="Tanaka M."/>
            <person name="Abida H."/>
            <person name="Marechal E."/>
            <person name="Bowler C."/>
            <person name="Muto M."/>
            <person name="Sunaga Y."/>
            <person name="Tanaka M."/>
            <person name="Yoshino T."/>
            <person name="Taniguchi T."/>
            <person name="Fukuda Y."/>
            <person name="Nemoto M."/>
            <person name="Matsumoto M."/>
            <person name="Wong P.S."/>
            <person name="Aburatani S."/>
            <person name="Fujibuchi W."/>
        </authorList>
    </citation>
    <scope>NUCLEOTIDE SEQUENCE [LARGE SCALE GENOMIC DNA]</scope>
    <source>
        <strain evidence="4 5">JPCC DA0580</strain>
    </source>
</reference>
<name>A0A1Z5K0B7_FISSO</name>
<feature type="compositionally biased region" description="Low complexity" evidence="2">
    <location>
        <begin position="378"/>
        <end position="400"/>
    </location>
</feature>
<feature type="compositionally biased region" description="Low complexity" evidence="2">
    <location>
        <begin position="195"/>
        <end position="207"/>
    </location>
</feature>
<comment type="caution">
    <text evidence="4">The sequence shown here is derived from an EMBL/GenBank/DDBJ whole genome shotgun (WGS) entry which is preliminary data.</text>
</comment>
<dbReference type="InterPro" id="IPR013083">
    <property type="entry name" value="Znf_RING/FYVE/PHD"/>
</dbReference>
<evidence type="ECO:0000313" key="4">
    <source>
        <dbReference type="EMBL" id="GAX19697.1"/>
    </source>
</evidence>
<evidence type="ECO:0000313" key="5">
    <source>
        <dbReference type="Proteomes" id="UP000198406"/>
    </source>
</evidence>
<dbReference type="PROSITE" id="PS50330">
    <property type="entry name" value="UIM"/>
    <property type="match status" value="1"/>
</dbReference>
<dbReference type="InterPro" id="IPR003903">
    <property type="entry name" value="UIM_dom"/>
</dbReference>
<dbReference type="InterPro" id="IPR039301">
    <property type="entry name" value="Sip5/DA2"/>
</dbReference>
<feature type="compositionally biased region" description="Polar residues" evidence="2">
    <location>
        <begin position="181"/>
        <end position="192"/>
    </location>
</feature>
<accession>A0A1Z5K0B7</accession>
<keyword evidence="1" id="KW-0862">Zinc</keyword>
<keyword evidence="5" id="KW-1185">Reference proteome</keyword>
<dbReference type="Proteomes" id="UP000198406">
    <property type="component" value="Unassembled WGS sequence"/>
</dbReference>
<keyword evidence="1" id="KW-0479">Metal-binding</keyword>
<feature type="domain" description="RING-type" evidence="3">
    <location>
        <begin position="76"/>
        <end position="117"/>
    </location>
</feature>
<evidence type="ECO:0000259" key="3">
    <source>
        <dbReference type="PROSITE" id="PS50089"/>
    </source>
</evidence>
<dbReference type="PANTHER" id="PTHR31315:SF1">
    <property type="entry name" value="PROTEIN SIP5"/>
    <property type="match status" value="1"/>
</dbReference>
<dbReference type="Gene3D" id="3.30.40.10">
    <property type="entry name" value="Zinc/RING finger domain, C3HC4 (zinc finger)"/>
    <property type="match status" value="1"/>
</dbReference>
<evidence type="ECO:0000256" key="2">
    <source>
        <dbReference type="SAM" id="MobiDB-lite"/>
    </source>
</evidence>